<feature type="transmembrane region" description="Helical" evidence="1">
    <location>
        <begin position="46"/>
        <end position="63"/>
    </location>
</feature>
<keyword evidence="1" id="KW-0472">Membrane</keyword>
<feature type="transmembrane region" description="Helical" evidence="1">
    <location>
        <begin position="6"/>
        <end position="25"/>
    </location>
</feature>
<feature type="transmembrane region" description="Helical" evidence="1">
    <location>
        <begin position="69"/>
        <end position="86"/>
    </location>
</feature>
<sequence>MGLFTGLLNVLSAGIVVVFVGRAVLKLLENPDQPHHKLVSAKERHATTIVGIPLTLVGLSTMVSGPLAVPYNALLILLPGIVLLVYPDFSPSGV</sequence>
<dbReference type="EMBL" id="FMZP01000013">
    <property type="protein sequence ID" value="SDD11890.1"/>
    <property type="molecule type" value="Genomic_DNA"/>
</dbReference>
<proteinExistence type="predicted"/>
<keyword evidence="4" id="KW-1185">Reference proteome</keyword>
<evidence type="ECO:0000256" key="1">
    <source>
        <dbReference type="SAM" id="Phobius"/>
    </source>
</evidence>
<organism evidence="2 5">
    <name type="scientific">Natrinema hispanicum</name>
    <dbReference type="NCBI Taxonomy" id="392421"/>
    <lineage>
        <taxon>Archaea</taxon>
        <taxon>Methanobacteriati</taxon>
        <taxon>Methanobacteriota</taxon>
        <taxon>Stenosarchaea group</taxon>
        <taxon>Halobacteria</taxon>
        <taxon>Halobacteriales</taxon>
        <taxon>Natrialbaceae</taxon>
        <taxon>Natrinema</taxon>
    </lineage>
</organism>
<evidence type="ECO:0000313" key="2">
    <source>
        <dbReference type="EMBL" id="SDD11890.1"/>
    </source>
</evidence>
<gene>
    <name evidence="3" type="ORF">SAMN04488694_11566</name>
    <name evidence="2" type="ORF">SAMN05192552_101327</name>
</gene>
<keyword evidence="1" id="KW-0812">Transmembrane</keyword>
<evidence type="ECO:0000313" key="4">
    <source>
        <dbReference type="Proteomes" id="UP000199320"/>
    </source>
</evidence>
<dbReference type="Proteomes" id="UP000324021">
    <property type="component" value="Unassembled WGS sequence"/>
</dbReference>
<keyword evidence="1" id="KW-1133">Transmembrane helix</keyword>
<accession>A0A1G6S4R9</accession>
<reference evidence="4 5" key="1">
    <citation type="submission" date="2016-10" db="EMBL/GenBank/DDBJ databases">
        <authorList>
            <person name="Varghese N."/>
            <person name="Submissions S."/>
        </authorList>
    </citation>
    <scope>NUCLEOTIDE SEQUENCE [LARGE SCALE GENOMIC DNA]</scope>
    <source>
        <strain evidence="2 5">CDM_1</strain>
        <strain evidence="4">CDM_6</strain>
    </source>
</reference>
<dbReference type="RefSeq" id="WP_092934000.1">
    <property type="nucleotide sequence ID" value="NZ_FMZP01000013.1"/>
</dbReference>
<reference evidence="3" key="2">
    <citation type="submission" date="2016-10" db="EMBL/GenBank/DDBJ databases">
        <authorList>
            <person name="de Groot N.N."/>
        </authorList>
    </citation>
    <scope>NUCLEOTIDE SEQUENCE [LARGE SCALE GENOMIC DNA]</scope>
    <source>
        <strain evidence="3">CDM_6</strain>
    </source>
</reference>
<evidence type="ECO:0000313" key="5">
    <source>
        <dbReference type="Proteomes" id="UP000324021"/>
    </source>
</evidence>
<dbReference type="Proteomes" id="UP000199320">
    <property type="component" value="Unassembled WGS sequence"/>
</dbReference>
<dbReference type="AlphaFoldDB" id="A0A1G6S4R9"/>
<dbReference type="EMBL" id="FOIC01000015">
    <property type="protein sequence ID" value="SET88253.1"/>
    <property type="molecule type" value="Genomic_DNA"/>
</dbReference>
<evidence type="ECO:0000313" key="3">
    <source>
        <dbReference type="EMBL" id="SET88253.1"/>
    </source>
</evidence>
<dbReference type="OrthoDB" id="374642at2157"/>
<protein>
    <submittedName>
        <fullName evidence="2">Uncharacterized protein</fullName>
    </submittedName>
</protein>
<name>A0A1G6S4R9_9EURY</name>